<dbReference type="InterPro" id="IPR045004">
    <property type="entry name" value="ECH_dom"/>
</dbReference>
<organism evidence="3 4">
    <name type="scientific">Nocardia nova</name>
    <dbReference type="NCBI Taxonomy" id="37330"/>
    <lineage>
        <taxon>Bacteria</taxon>
        <taxon>Bacillati</taxon>
        <taxon>Actinomycetota</taxon>
        <taxon>Actinomycetes</taxon>
        <taxon>Mycobacteriales</taxon>
        <taxon>Nocardiaceae</taxon>
        <taxon>Nocardia</taxon>
    </lineage>
</organism>
<evidence type="ECO:0000256" key="1">
    <source>
        <dbReference type="SAM" id="MobiDB-lite"/>
    </source>
</evidence>
<protein>
    <recommendedName>
        <fullName evidence="2">Enoyl-CoA hydratase/isomerase domain-containing protein</fullName>
    </recommendedName>
</protein>
<feature type="region of interest" description="Disordered" evidence="1">
    <location>
        <begin position="106"/>
        <end position="163"/>
    </location>
</feature>
<comment type="caution">
    <text evidence="3">The sequence shown here is derived from an EMBL/GenBank/DDBJ whole genome shotgun (WGS) entry which is preliminary data.</text>
</comment>
<accession>A0A2S6AGS4</accession>
<name>A0A2S6AGS4_9NOCA</name>
<proteinExistence type="predicted"/>
<feature type="domain" description="Enoyl-CoA hydratase/isomerase" evidence="2">
    <location>
        <begin position="24"/>
        <end position="87"/>
    </location>
</feature>
<gene>
    <name evidence="3" type="ORF">C5E45_30975</name>
</gene>
<dbReference type="EMBL" id="PSZC01000033">
    <property type="protein sequence ID" value="PPJ33950.1"/>
    <property type="molecule type" value="Genomic_DNA"/>
</dbReference>
<dbReference type="CDD" id="cd06558">
    <property type="entry name" value="crotonase-like"/>
    <property type="match status" value="1"/>
</dbReference>
<dbReference type="AlphaFoldDB" id="A0A2S6AGS4"/>
<dbReference type="Pfam" id="PF16113">
    <property type="entry name" value="ECH_2"/>
    <property type="match status" value="1"/>
</dbReference>
<reference evidence="3 4" key="1">
    <citation type="submission" date="2018-02" db="EMBL/GenBank/DDBJ databases">
        <title>8 Nocardia nova and 1 Nocardia cyriacigeorgica strain used for evolution to TMP-SMX.</title>
        <authorList>
            <person name="Mehta H."/>
            <person name="Weng J."/>
            <person name="Shamoo Y."/>
        </authorList>
    </citation>
    <scope>NUCLEOTIDE SEQUENCE [LARGE SCALE GENOMIC DNA]</scope>
    <source>
        <strain evidence="3 4">MDA3139</strain>
    </source>
</reference>
<sequence length="163" mass="17335">MAESATRHATEDTPILLDITGPVAHLVLNQPGRSNAIDLPTARSFARAIAEIEQSSVVKAVLLRAEGANFCVGGDVNEMAAATDTGAFISELADEMHRALTTLSGLAVPDRPDPSANTSTTKPSRSRAWRRVLMPVAASTRSRPEGRRHRPRTGVSDESSAHS</sequence>
<evidence type="ECO:0000259" key="2">
    <source>
        <dbReference type="Pfam" id="PF16113"/>
    </source>
</evidence>
<evidence type="ECO:0000313" key="4">
    <source>
        <dbReference type="Proteomes" id="UP000239874"/>
    </source>
</evidence>
<evidence type="ECO:0000313" key="3">
    <source>
        <dbReference type="EMBL" id="PPJ33950.1"/>
    </source>
</evidence>
<dbReference type="Gene3D" id="3.90.226.10">
    <property type="entry name" value="2-enoyl-CoA Hydratase, Chain A, domain 1"/>
    <property type="match status" value="1"/>
</dbReference>
<dbReference type="SUPFAM" id="SSF52096">
    <property type="entry name" value="ClpP/crotonase"/>
    <property type="match status" value="1"/>
</dbReference>
<dbReference type="Proteomes" id="UP000239874">
    <property type="component" value="Unassembled WGS sequence"/>
</dbReference>
<dbReference type="InterPro" id="IPR029045">
    <property type="entry name" value="ClpP/crotonase-like_dom_sf"/>
</dbReference>